<keyword evidence="2" id="KW-0813">Transport</keyword>
<feature type="transmembrane region" description="Helical" evidence="9">
    <location>
        <begin position="52"/>
        <end position="71"/>
    </location>
</feature>
<evidence type="ECO:0000256" key="7">
    <source>
        <dbReference type="ARBA" id="ARBA00023136"/>
    </source>
</evidence>
<evidence type="ECO:0000313" key="11">
    <source>
        <dbReference type="Proteomes" id="UP000253769"/>
    </source>
</evidence>
<dbReference type="PANTHER" id="PTHR30574:SF1">
    <property type="entry name" value="SULPHUR TRANSPORT DOMAIN-CONTAINING PROTEIN"/>
    <property type="match status" value="1"/>
</dbReference>
<keyword evidence="6 9" id="KW-1133">Transmembrane helix</keyword>
<dbReference type="PANTHER" id="PTHR30574">
    <property type="entry name" value="INNER MEMBRANE PROTEIN YEDE"/>
    <property type="match status" value="1"/>
</dbReference>
<evidence type="ECO:0000256" key="3">
    <source>
        <dbReference type="ARBA" id="ARBA00022475"/>
    </source>
</evidence>
<dbReference type="AlphaFoldDB" id="A0A369WD72"/>
<dbReference type="Pfam" id="PF04143">
    <property type="entry name" value="Sulf_transp"/>
    <property type="match status" value="1"/>
</dbReference>
<evidence type="ECO:0000313" key="10">
    <source>
        <dbReference type="EMBL" id="RDE19980.1"/>
    </source>
</evidence>
<accession>A0A369WD72</accession>
<dbReference type="InterPro" id="IPR007272">
    <property type="entry name" value="Sulf_transp_TsuA/YedE"/>
</dbReference>
<comment type="caution">
    <text evidence="10">The sequence shown here is derived from an EMBL/GenBank/DDBJ whole genome shotgun (WGS) entry which is preliminary data.</text>
</comment>
<keyword evidence="11" id="KW-1185">Reference proteome</keyword>
<sequence length="139" mass="14000">MLVSLTPSGVLLALAGGGLIGLSAIVLLWSNGRIAGISGILFASVQGKPDSGWRWMFLLGLVLGGLLFHALTGQPQPSPPQASIGLLMLAGLLVGLGTRLGSGCTSGHGVCGLARFSVRSLTATLTFIGSGMLTVFILG</sequence>
<dbReference type="OrthoDB" id="9814020at2"/>
<feature type="transmembrane region" description="Helical" evidence="9">
    <location>
        <begin position="12"/>
        <end position="31"/>
    </location>
</feature>
<evidence type="ECO:0000256" key="9">
    <source>
        <dbReference type="SAM" id="Phobius"/>
    </source>
</evidence>
<protein>
    <submittedName>
        <fullName evidence="10">YeeE/YedE family protein</fullName>
    </submittedName>
</protein>
<dbReference type="GO" id="GO:0005886">
    <property type="term" value="C:plasma membrane"/>
    <property type="evidence" value="ECO:0007669"/>
    <property type="project" value="UniProtKB-SubCell"/>
</dbReference>
<evidence type="ECO:0000256" key="8">
    <source>
        <dbReference type="ARBA" id="ARBA00035655"/>
    </source>
</evidence>
<name>A0A369WD72_9GAMM</name>
<gene>
    <name evidence="10" type="ORF">DV711_13100</name>
</gene>
<feature type="transmembrane region" description="Helical" evidence="9">
    <location>
        <begin position="121"/>
        <end position="138"/>
    </location>
</feature>
<keyword evidence="3" id="KW-1003">Cell membrane</keyword>
<proteinExistence type="inferred from homology"/>
<reference evidence="10 11" key="1">
    <citation type="submission" date="2018-07" db="EMBL/GenBank/DDBJ databases">
        <title>Motiliproteus coralliicola sp. nov., a bacterium isolated from Coral.</title>
        <authorList>
            <person name="Wang G."/>
        </authorList>
    </citation>
    <scope>NUCLEOTIDE SEQUENCE [LARGE SCALE GENOMIC DNA]</scope>
    <source>
        <strain evidence="10 11">C34</strain>
    </source>
</reference>
<keyword evidence="7 9" id="KW-0472">Membrane</keyword>
<evidence type="ECO:0000256" key="6">
    <source>
        <dbReference type="ARBA" id="ARBA00022989"/>
    </source>
</evidence>
<organism evidence="10 11">
    <name type="scientific">Motiliproteus coralliicola</name>
    <dbReference type="NCBI Taxonomy" id="2283196"/>
    <lineage>
        <taxon>Bacteria</taxon>
        <taxon>Pseudomonadati</taxon>
        <taxon>Pseudomonadota</taxon>
        <taxon>Gammaproteobacteria</taxon>
        <taxon>Oceanospirillales</taxon>
        <taxon>Oceanospirillaceae</taxon>
        <taxon>Motiliproteus</taxon>
    </lineage>
</organism>
<keyword evidence="4" id="KW-0997">Cell inner membrane</keyword>
<dbReference type="EMBL" id="QQOH01000003">
    <property type="protein sequence ID" value="RDE19980.1"/>
    <property type="molecule type" value="Genomic_DNA"/>
</dbReference>
<comment type="similarity">
    <text evidence="8">Belongs to the TsuA/YedE (TC 9.B.102) family.</text>
</comment>
<evidence type="ECO:0000256" key="4">
    <source>
        <dbReference type="ARBA" id="ARBA00022519"/>
    </source>
</evidence>
<feature type="transmembrane region" description="Helical" evidence="9">
    <location>
        <begin position="83"/>
        <end position="100"/>
    </location>
</feature>
<comment type="subcellular location">
    <subcellularLocation>
        <location evidence="1">Cell inner membrane</location>
        <topology evidence="1">Multi-pass membrane protein</topology>
    </subcellularLocation>
</comment>
<evidence type="ECO:0000256" key="2">
    <source>
        <dbReference type="ARBA" id="ARBA00022448"/>
    </source>
</evidence>
<dbReference type="Proteomes" id="UP000253769">
    <property type="component" value="Unassembled WGS sequence"/>
</dbReference>
<dbReference type="RefSeq" id="WP_114696321.1">
    <property type="nucleotide sequence ID" value="NZ_QQOH01000003.1"/>
</dbReference>
<keyword evidence="5 9" id="KW-0812">Transmembrane</keyword>
<evidence type="ECO:0000256" key="5">
    <source>
        <dbReference type="ARBA" id="ARBA00022692"/>
    </source>
</evidence>
<evidence type="ECO:0000256" key="1">
    <source>
        <dbReference type="ARBA" id="ARBA00004429"/>
    </source>
</evidence>